<sequence>MLCNSRYRLLRIVAKFSTDASNTEFRVLDLRKGSSENANQGRGRFQKRTEGGPQLLPPRETKMPIDQDWPSVWPGPRTFHPASVPLPVRQGYPAKDLAAPPGKYANAELMKIPNFLHLTPAAVQRHCQAIKRFCTPWPSELTNEDACDKYFPVQTTTCDYLHSSPSIRDPLARIVTLQVKLSSLPLEGRARDKFLRLVQERYNPETDMVTIVVDRCPTRKQNLHYSHFLLTVLYHESMKEESWESEKSPLDNELFEWQTSASRAAIDGLAVKQKLDPDYIQLYSEALTNLMNKGEDQETLADYKESALQLLGHSRN</sequence>
<gene>
    <name evidence="3" type="ORF">CLODIP_2_CD00100</name>
</gene>
<dbReference type="Proteomes" id="UP000494165">
    <property type="component" value="Unassembled WGS sequence"/>
</dbReference>
<comment type="caution">
    <text evidence="3">The sequence shown here is derived from an EMBL/GenBank/DDBJ whole genome shotgun (WGS) entry which is preliminary data.</text>
</comment>
<protein>
    <recommendedName>
        <fullName evidence="2">Small ribosomal subunit protein mS35 mitochondrial conserved domain-containing protein</fullName>
    </recommendedName>
</protein>
<dbReference type="GO" id="GO:0003735">
    <property type="term" value="F:structural constituent of ribosome"/>
    <property type="evidence" value="ECO:0007669"/>
    <property type="project" value="InterPro"/>
</dbReference>
<reference evidence="3 4" key="1">
    <citation type="submission" date="2020-04" db="EMBL/GenBank/DDBJ databases">
        <authorList>
            <person name="Alioto T."/>
            <person name="Alioto T."/>
            <person name="Gomez Garrido J."/>
        </authorList>
    </citation>
    <scope>NUCLEOTIDE SEQUENCE [LARGE SCALE GENOMIC DNA]</scope>
</reference>
<dbReference type="Pfam" id="PF10213">
    <property type="entry name" value="MRP-S28"/>
    <property type="match status" value="1"/>
</dbReference>
<proteinExistence type="predicted"/>
<evidence type="ECO:0000259" key="2">
    <source>
        <dbReference type="Pfam" id="PF10213"/>
    </source>
</evidence>
<dbReference type="GO" id="GO:0032543">
    <property type="term" value="P:mitochondrial translation"/>
    <property type="evidence" value="ECO:0007669"/>
    <property type="project" value="InterPro"/>
</dbReference>
<dbReference type="AlphaFoldDB" id="A0A8S1CDJ4"/>
<dbReference type="InterPro" id="IPR039848">
    <property type="entry name" value="Ribosomal_mS35_mt"/>
</dbReference>
<feature type="region of interest" description="Disordered" evidence="1">
    <location>
        <begin position="34"/>
        <end position="65"/>
    </location>
</feature>
<dbReference type="PANTHER" id="PTHR13490:SF0">
    <property type="entry name" value="SMALL RIBOSOMAL SUBUNIT PROTEIN MS35"/>
    <property type="match status" value="1"/>
</dbReference>
<organism evidence="3 4">
    <name type="scientific">Cloeon dipterum</name>
    <dbReference type="NCBI Taxonomy" id="197152"/>
    <lineage>
        <taxon>Eukaryota</taxon>
        <taxon>Metazoa</taxon>
        <taxon>Ecdysozoa</taxon>
        <taxon>Arthropoda</taxon>
        <taxon>Hexapoda</taxon>
        <taxon>Insecta</taxon>
        <taxon>Pterygota</taxon>
        <taxon>Palaeoptera</taxon>
        <taxon>Ephemeroptera</taxon>
        <taxon>Pisciforma</taxon>
        <taxon>Baetidae</taxon>
        <taxon>Cloeon</taxon>
    </lineage>
</organism>
<dbReference type="EMBL" id="CADEPI010000025">
    <property type="protein sequence ID" value="CAB3366465.1"/>
    <property type="molecule type" value="Genomic_DNA"/>
</dbReference>
<dbReference type="OrthoDB" id="283424at2759"/>
<dbReference type="GO" id="GO:0005763">
    <property type="term" value="C:mitochondrial small ribosomal subunit"/>
    <property type="evidence" value="ECO:0007669"/>
    <property type="project" value="TreeGrafter"/>
</dbReference>
<evidence type="ECO:0000313" key="4">
    <source>
        <dbReference type="Proteomes" id="UP000494165"/>
    </source>
</evidence>
<evidence type="ECO:0000313" key="3">
    <source>
        <dbReference type="EMBL" id="CAB3366465.1"/>
    </source>
</evidence>
<accession>A0A8S1CDJ4</accession>
<name>A0A8S1CDJ4_9INSE</name>
<evidence type="ECO:0000256" key="1">
    <source>
        <dbReference type="SAM" id="MobiDB-lite"/>
    </source>
</evidence>
<dbReference type="InterPro" id="IPR019349">
    <property type="entry name" value="Ribosomal_mS35_mit"/>
</dbReference>
<dbReference type="PANTHER" id="PTHR13490">
    <property type="entry name" value="MITOCHONDRIAL 28S RIBOSOMAL PROTEIN S28"/>
    <property type="match status" value="1"/>
</dbReference>
<feature type="domain" description="Small ribosomal subunit protein mS35 mitochondrial conserved" evidence="2">
    <location>
        <begin position="169"/>
        <end position="258"/>
    </location>
</feature>
<keyword evidence="4" id="KW-1185">Reference proteome</keyword>